<dbReference type="SUPFAM" id="SSF51905">
    <property type="entry name" value="FAD/NAD(P)-binding domain"/>
    <property type="match status" value="1"/>
</dbReference>
<reference evidence="3 4" key="2">
    <citation type="journal article" date="2009" name="Proc. Natl. Acad. Sci. U.S.A.">
        <title>On the chimeric nature, thermophilic origin, and phylogenetic placement of the Thermotogales.</title>
        <authorList>
            <person name="Zhaxybayeva O."/>
            <person name="Swithers K.S."/>
            <person name="Lapierre P."/>
            <person name="Fournier G.P."/>
            <person name="Bickhart D.M."/>
            <person name="DeBoy R.T."/>
            <person name="Nelson K.E."/>
            <person name="Nesbo C.L."/>
            <person name="Doolittle W.F."/>
            <person name="Gogarten J.P."/>
            <person name="Noll K.M."/>
        </authorList>
    </citation>
    <scope>NUCLEOTIDE SEQUENCE [LARGE SCALE GENOMIC DNA]</scope>
    <source>
        <strain evidence="4">ATCC BAA-301 / DSM 14385 / NBRC 107922 / TMO</strain>
    </source>
</reference>
<name>A8F3Z5_PSELT</name>
<dbReference type="eggNOG" id="COG0665">
    <property type="taxonomic scope" value="Bacteria"/>
</dbReference>
<keyword evidence="1" id="KW-0560">Oxidoreductase</keyword>
<dbReference type="Proteomes" id="UP000002016">
    <property type="component" value="Chromosome"/>
</dbReference>
<dbReference type="PANTHER" id="PTHR13847:SF287">
    <property type="entry name" value="FAD-DEPENDENT OXIDOREDUCTASE DOMAIN-CONTAINING PROTEIN 1"/>
    <property type="match status" value="1"/>
</dbReference>
<reference evidence="3 4" key="1">
    <citation type="submission" date="2007-08" db="EMBL/GenBank/DDBJ databases">
        <title>Complete sequence of Thermotoga lettingae TMO.</title>
        <authorList>
            <consortium name="US DOE Joint Genome Institute"/>
            <person name="Copeland A."/>
            <person name="Lucas S."/>
            <person name="Lapidus A."/>
            <person name="Barry K."/>
            <person name="Glavina del Rio T."/>
            <person name="Dalin E."/>
            <person name="Tice H."/>
            <person name="Pitluck S."/>
            <person name="Foster B."/>
            <person name="Bruce D."/>
            <person name="Schmutz J."/>
            <person name="Larimer F."/>
            <person name="Land M."/>
            <person name="Hauser L."/>
            <person name="Kyrpides N."/>
            <person name="Mikhailova N."/>
            <person name="Nelson K."/>
            <person name="Gogarten J.P."/>
            <person name="Noll K."/>
            <person name="Richardson P."/>
        </authorList>
    </citation>
    <scope>NUCLEOTIDE SEQUENCE [LARGE SCALE GENOMIC DNA]</scope>
    <source>
        <strain evidence="4">ATCC BAA-301 / DSM 14385 / NBRC 107922 / TMO</strain>
    </source>
</reference>
<keyword evidence="4" id="KW-1185">Reference proteome</keyword>
<evidence type="ECO:0000259" key="2">
    <source>
        <dbReference type="Pfam" id="PF01266"/>
    </source>
</evidence>
<dbReference type="AlphaFoldDB" id="A8F3Z5"/>
<dbReference type="GO" id="GO:0005737">
    <property type="term" value="C:cytoplasm"/>
    <property type="evidence" value="ECO:0007669"/>
    <property type="project" value="TreeGrafter"/>
</dbReference>
<sequence length="379" mass="42496">MKNEYRVVVVGGGIIGCSVAYHLAKFGETDVAVFEKDFISSGSTGRCAGGIRQQWSSPHNVILAMRSVSLFEKLSGETATDIEYKQGGYLVLSYSEDEAREFEKNVRMQRELGLDVEILTPKQIKERYPYLNTEGVKLATFCQKDGHANPHLANFAYARAARKMGVHLFTHTKVVGIEFHRSSFIIHTNRGTVKTRFVVNAAGSYSRDVGKMVNIDLPTESYRHQIMVTEAVRNFLDPMVISFSGNFYIRQSKHGQFIMGQGDADEKPGINYDVTFKFEKDMVQKMMNIFPPFGNLRIIRHWSGHYNMSPDAQPIIGQSSAVPGFYYAVGFSGHGFMLAPAVGEAIAQMMLHGKSIHVDISELDIDRFKKGVLREKNVV</sequence>
<feature type="domain" description="FAD dependent oxidoreductase" evidence="2">
    <location>
        <begin position="6"/>
        <end position="349"/>
    </location>
</feature>
<dbReference type="Gene3D" id="3.50.50.60">
    <property type="entry name" value="FAD/NAD(P)-binding domain"/>
    <property type="match status" value="1"/>
</dbReference>
<gene>
    <name evidence="3" type="ordered locus">Tlet_0309</name>
</gene>
<dbReference type="Pfam" id="PF01266">
    <property type="entry name" value="DAO"/>
    <property type="match status" value="1"/>
</dbReference>
<dbReference type="SUPFAM" id="SSF54373">
    <property type="entry name" value="FAD-linked reductases, C-terminal domain"/>
    <property type="match status" value="1"/>
</dbReference>
<accession>A8F3Z5</accession>
<dbReference type="HOGENOM" id="CLU_007884_4_1_0"/>
<protein>
    <submittedName>
        <fullName evidence="3">FAD dependent oxidoreductase</fullName>
    </submittedName>
</protein>
<dbReference type="EMBL" id="CP000812">
    <property type="protein sequence ID" value="ABV32879.1"/>
    <property type="molecule type" value="Genomic_DNA"/>
</dbReference>
<proteinExistence type="predicted"/>
<dbReference type="OrthoDB" id="9794226at2"/>
<dbReference type="PROSITE" id="PS51257">
    <property type="entry name" value="PROKAR_LIPOPROTEIN"/>
    <property type="match status" value="1"/>
</dbReference>
<evidence type="ECO:0000313" key="4">
    <source>
        <dbReference type="Proteomes" id="UP000002016"/>
    </source>
</evidence>
<dbReference type="PANTHER" id="PTHR13847">
    <property type="entry name" value="SARCOSINE DEHYDROGENASE-RELATED"/>
    <property type="match status" value="1"/>
</dbReference>
<dbReference type="InterPro" id="IPR036188">
    <property type="entry name" value="FAD/NAD-bd_sf"/>
</dbReference>
<dbReference type="STRING" id="416591.Tlet_0309"/>
<dbReference type="KEGG" id="tle:Tlet_0309"/>
<evidence type="ECO:0000256" key="1">
    <source>
        <dbReference type="ARBA" id="ARBA00023002"/>
    </source>
</evidence>
<dbReference type="GO" id="GO:0016491">
    <property type="term" value="F:oxidoreductase activity"/>
    <property type="evidence" value="ECO:0007669"/>
    <property type="project" value="UniProtKB-KW"/>
</dbReference>
<dbReference type="Gene3D" id="3.30.9.10">
    <property type="entry name" value="D-Amino Acid Oxidase, subunit A, domain 2"/>
    <property type="match status" value="1"/>
</dbReference>
<organism evidence="3 4">
    <name type="scientific">Pseudothermotoga lettingae (strain ATCC BAA-301 / DSM 14385 / NBRC 107922 / TMO)</name>
    <name type="common">Thermotoga lettingae</name>
    <dbReference type="NCBI Taxonomy" id="416591"/>
    <lineage>
        <taxon>Bacteria</taxon>
        <taxon>Thermotogati</taxon>
        <taxon>Thermotogota</taxon>
        <taxon>Thermotogae</taxon>
        <taxon>Thermotogales</taxon>
        <taxon>Thermotogaceae</taxon>
        <taxon>Pseudothermotoga</taxon>
    </lineage>
</organism>
<dbReference type="RefSeq" id="WP_012002360.1">
    <property type="nucleotide sequence ID" value="NC_009828.1"/>
</dbReference>
<dbReference type="InterPro" id="IPR006076">
    <property type="entry name" value="FAD-dep_OxRdtase"/>
</dbReference>
<evidence type="ECO:0000313" key="3">
    <source>
        <dbReference type="EMBL" id="ABV32879.1"/>
    </source>
</evidence>